<dbReference type="PANTHER" id="PTHR11668">
    <property type="entry name" value="SERINE/THREONINE PROTEIN PHOSPHATASE"/>
    <property type="match status" value="1"/>
</dbReference>
<keyword evidence="4" id="KW-0904">Protein phosphatase</keyword>
<dbReference type="SUPFAM" id="SSF56300">
    <property type="entry name" value="Metallo-dependent phosphatases"/>
    <property type="match status" value="1"/>
</dbReference>
<keyword evidence="5" id="KW-0464">Manganese</keyword>
<dbReference type="PRINTS" id="PR00114">
    <property type="entry name" value="STPHPHTASE"/>
</dbReference>
<evidence type="ECO:0000259" key="9">
    <source>
        <dbReference type="PROSITE" id="PS00125"/>
    </source>
</evidence>
<dbReference type="GO" id="GO:0005737">
    <property type="term" value="C:cytoplasm"/>
    <property type="evidence" value="ECO:0007669"/>
    <property type="project" value="TreeGrafter"/>
</dbReference>
<dbReference type="GeneID" id="94831237"/>
<dbReference type="PANTHER" id="PTHR11668:SF300">
    <property type="entry name" value="SERINE_THREONINE-PROTEIN PHOSPHATASE"/>
    <property type="match status" value="1"/>
</dbReference>
<protein>
    <recommendedName>
        <fullName evidence="8">Serine/threonine-protein phosphatase</fullName>
        <ecNumber evidence="8">3.1.3.16</ecNumber>
    </recommendedName>
</protein>
<dbReference type="GO" id="GO:0004722">
    <property type="term" value="F:protein serine/threonine phosphatase activity"/>
    <property type="evidence" value="ECO:0007669"/>
    <property type="project" value="UniProtKB-EC"/>
</dbReference>
<evidence type="ECO:0000256" key="8">
    <source>
        <dbReference type="RuleBase" id="RU004273"/>
    </source>
</evidence>
<evidence type="ECO:0000256" key="7">
    <source>
        <dbReference type="ARBA" id="ARBA00048336"/>
    </source>
</evidence>
<evidence type="ECO:0000313" key="10">
    <source>
        <dbReference type="EMBL" id="OHS92735.1"/>
    </source>
</evidence>
<evidence type="ECO:0000256" key="4">
    <source>
        <dbReference type="ARBA" id="ARBA00022912"/>
    </source>
</evidence>
<accession>A0A1J4J3K1</accession>
<evidence type="ECO:0000313" key="11">
    <source>
        <dbReference type="Proteomes" id="UP000179807"/>
    </source>
</evidence>
<keyword evidence="2" id="KW-0479">Metal-binding</keyword>
<dbReference type="InterPro" id="IPR029052">
    <property type="entry name" value="Metallo-depent_PP-like"/>
</dbReference>
<dbReference type="InterPro" id="IPR006186">
    <property type="entry name" value="Ser/Thr-sp_prot-phosphatase"/>
</dbReference>
<keyword evidence="3 8" id="KW-0378">Hydrolase</keyword>
<dbReference type="GO" id="GO:0005634">
    <property type="term" value="C:nucleus"/>
    <property type="evidence" value="ECO:0007669"/>
    <property type="project" value="TreeGrafter"/>
</dbReference>
<evidence type="ECO:0000256" key="3">
    <source>
        <dbReference type="ARBA" id="ARBA00022801"/>
    </source>
</evidence>
<dbReference type="SMART" id="SM00156">
    <property type="entry name" value="PP2Ac"/>
    <property type="match status" value="1"/>
</dbReference>
<dbReference type="Pfam" id="PF00149">
    <property type="entry name" value="Metallophos"/>
    <property type="match status" value="1"/>
</dbReference>
<name>A0A1J4J3K1_9EUKA</name>
<dbReference type="PROSITE" id="PS00125">
    <property type="entry name" value="SER_THR_PHOSPHATASE"/>
    <property type="match status" value="1"/>
</dbReference>
<dbReference type="Gene3D" id="3.60.21.10">
    <property type="match status" value="1"/>
</dbReference>
<dbReference type="RefSeq" id="XP_068345872.1">
    <property type="nucleotide sequence ID" value="XM_068496533.1"/>
</dbReference>
<comment type="catalytic activity">
    <reaction evidence="7 8">
        <text>O-phospho-L-threonyl-[protein] + H2O = L-threonyl-[protein] + phosphate</text>
        <dbReference type="Rhea" id="RHEA:47004"/>
        <dbReference type="Rhea" id="RHEA-COMP:11060"/>
        <dbReference type="Rhea" id="RHEA-COMP:11605"/>
        <dbReference type="ChEBI" id="CHEBI:15377"/>
        <dbReference type="ChEBI" id="CHEBI:30013"/>
        <dbReference type="ChEBI" id="CHEBI:43474"/>
        <dbReference type="ChEBI" id="CHEBI:61977"/>
        <dbReference type="EC" id="3.1.3.16"/>
    </reaction>
</comment>
<dbReference type="VEuPathDB" id="TrichDB:TRFO_12274"/>
<keyword evidence="11" id="KW-1185">Reference proteome</keyword>
<evidence type="ECO:0000256" key="2">
    <source>
        <dbReference type="ARBA" id="ARBA00022723"/>
    </source>
</evidence>
<comment type="caution">
    <text evidence="10">The sequence shown here is derived from an EMBL/GenBank/DDBJ whole genome shotgun (WGS) entry which is preliminary data.</text>
</comment>
<dbReference type="EC" id="3.1.3.16" evidence="8"/>
<dbReference type="InterPro" id="IPR050341">
    <property type="entry name" value="PP1_catalytic_subunit"/>
</dbReference>
<dbReference type="GO" id="GO:0046872">
    <property type="term" value="F:metal ion binding"/>
    <property type="evidence" value="ECO:0007669"/>
    <property type="project" value="UniProtKB-KW"/>
</dbReference>
<comment type="catalytic activity">
    <reaction evidence="6">
        <text>O-phospho-L-seryl-[protein] + H2O = L-seryl-[protein] + phosphate</text>
        <dbReference type="Rhea" id="RHEA:20629"/>
        <dbReference type="Rhea" id="RHEA-COMP:9863"/>
        <dbReference type="Rhea" id="RHEA-COMP:11604"/>
        <dbReference type="ChEBI" id="CHEBI:15377"/>
        <dbReference type="ChEBI" id="CHEBI:29999"/>
        <dbReference type="ChEBI" id="CHEBI:43474"/>
        <dbReference type="ChEBI" id="CHEBI:83421"/>
        <dbReference type="EC" id="3.1.3.16"/>
    </reaction>
</comment>
<proteinExistence type="inferred from homology"/>
<evidence type="ECO:0000256" key="1">
    <source>
        <dbReference type="ARBA" id="ARBA00001936"/>
    </source>
</evidence>
<sequence length="434" mass="49456">MNKSYEHQIADFHNQIGATLQIPQIIIHGYRFSCDVEINSDKTLHFYFHPLIRSFEFDLTINVKNLNDNSIADSVEEHVNIEIDLSDATELQTSTPVDDSWLKDDLLTIEFLISPTETDYSPQLEYIFEVLLGQLKGDESLDETAIQWMLGVSERIFLNEPTVVRTKGPAVITGDLHGQMYDMFRIFKTAGNPDEKKYIFLGDYVDRGYDSLDTFLVLLAYKIKNPNNFIMIRGNHECEEVSSRYGFRDEILLKYSASLYNDFIPVFNSLPIGVLIEDSSNNQILCVHGGLSPNISTLKEIEDIKRPFAPVDGEPSFDLLWTDPSEEVEDFGPSPRGSSFIFGVKPTKKFLEENNLKLIVRAHQMMPEGYGYNLGEESGILTVFSASDYSNGKNKGGFMIIDENAQIHLNNYSPLDKNELEEFQSFNLAEWLEK</sequence>
<reference evidence="10" key="1">
    <citation type="submission" date="2016-10" db="EMBL/GenBank/DDBJ databases">
        <authorList>
            <person name="Benchimol M."/>
            <person name="Almeida L.G."/>
            <person name="Vasconcelos A.T."/>
            <person name="Perreira-Neves A."/>
            <person name="Rosa I.A."/>
            <person name="Tasca T."/>
            <person name="Bogo M.R."/>
            <person name="de Souza W."/>
        </authorList>
    </citation>
    <scope>NUCLEOTIDE SEQUENCE [LARGE SCALE GENOMIC DNA]</scope>
    <source>
        <strain evidence="10">K</strain>
    </source>
</reference>
<dbReference type="AlphaFoldDB" id="A0A1J4J3K1"/>
<dbReference type="Proteomes" id="UP000179807">
    <property type="component" value="Unassembled WGS sequence"/>
</dbReference>
<gene>
    <name evidence="10" type="ORF">TRFO_12274</name>
</gene>
<evidence type="ECO:0000256" key="6">
    <source>
        <dbReference type="ARBA" id="ARBA00047761"/>
    </source>
</evidence>
<comment type="cofactor">
    <cofactor evidence="1">
        <name>Mn(2+)</name>
        <dbReference type="ChEBI" id="CHEBI:29035"/>
    </cofactor>
</comment>
<organism evidence="10 11">
    <name type="scientific">Tritrichomonas foetus</name>
    <dbReference type="NCBI Taxonomy" id="1144522"/>
    <lineage>
        <taxon>Eukaryota</taxon>
        <taxon>Metamonada</taxon>
        <taxon>Parabasalia</taxon>
        <taxon>Tritrichomonadida</taxon>
        <taxon>Tritrichomonadidae</taxon>
        <taxon>Tritrichomonas</taxon>
    </lineage>
</organism>
<evidence type="ECO:0000256" key="5">
    <source>
        <dbReference type="ARBA" id="ARBA00023211"/>
    </source>
</evidence>
<dbReference type="InterPro" id="IPR004843">
    <property type="entry name" value="Calcineurin-like_PHP"/>
</dbReference>
<comment type="similarity">
    <text evidence="8">Belongs to the PPP phosphatase family.</text>
</comment>
<dbReference type="EMBL" id="MLAK01001470">
    <property type="protein sequence ID" value="OHS92735.1"/>
    <property type="molecule type" value="Genomic_DNA"/>
</dbReference>
<feature type="domain" description="Serine/threonine specific protein phosphatases" evidence="9">
    <location>
        <begin position="232"/>
        <end position="237"/>
    </location>
</feature>